<reference evidence="3" key="1">
    <citation type="submission" date="2023-07" db="EMBL/GenBank/DDBJ databases">
        <title>Chryseobacterium sp. strain PBS4-4 Genome sequencing and assembly.</title>
        <authorList>
            <person name="Jung Y."/>
        </authorList>
    </citation>
    <scope>NUCLEOTIDE SEQUENCE [LARGE SCALE GENOMIC DNA]</scope>
    <source>
        <strain evidence="3">PBS4-4</strain>
    </source>
</reference>
<evidence type="ECO:0000313" key="3">
    <source>
        <dbReference type="Proteomes" id="UP001208649"/>
    </source>
</evidence>
<evidence type="ECO:0000256" key="1">
    <source>
        <dbReference type="SAM" id="SignalP"/>
    </source>
</evidence>
<keyword evidence="1" id="KW-0732">Signal</keyword>
<keyword evidence="3" id="KW-1185">Reference proteome</keyword>
<name>A0ABT2W0N7_9FLAO</name>
<feature type="signal peptide" evidence="1">
    <location>
        <begin position="1"/>
        <end position="20"/>
    </location>
</feature>
<dbReference type="EMBL" id="JAOTEM010000001">
    <property type="protein sequence ID" value="MCU7615820.1"/>
    <property type="molecule type" value="Genomic_DNA"/>
</dbReference>
<comment type="caution">
    <text evidence="2">The sequence shown here is derived from an EMBL/GenBank/DDBJ whole genome shotgun (WGS) entry which is preliminary data.</text>
</comment>
<sequence length="341" mass="40051">MKNLKIFTFLFILLAAFTKAQTITFVSEKNNKPLPKVLVLDSKGNILAKSDIDGKIDRKLLISPDEKYELIYDNISVANLSQVDINQNIIKLNDRVKDIQAVVIKGNNVAKNIYVRGNFNTYVTLNNKINTFADGIITYIFDNKTKKLKNAIVEQYRMFRLDNPDMNRKNLDSWDYEMFMEVPEIKNAGNIEQHINNPNSKFRELKGDLRDEVEFSEAKLQSKDVGMFGYRFFDFRNIITIAYEKNSDKKLKNLLEYNTVEYKKVKHKSETDFNSIAIYSNFYPTEFTFNNTEKIQKVNFNTDSSNYTTKYWQDSDFPDMQKIFSKFLQENLKEQENKKKN</sequence>
<organism evidence="2 3">
    <name type="scientific">Chryseobacterium edaphi</name>
    <dbReference type="NCBI Taxonomy" id="2976532"/>
    <lineage>
        <taxon>Bacteria</taxon>
        <taxon>Pseudomonadati</taxon>
        <taxon>Bacteroidota</taxon>
        <taxon>Flavobacteriia</taxon>
        <taxon>Flavobacteriales</taxon>
        <taxon>Weeksellaceae</taxon>
        <taxon>Chryseobacterium group</taxon>
        <taxon>Chryseobacterium</taxon>
    </lineage>
</organism>
<feature type="chain" id="PRO_5046663615" evidence="1">
    <location>
        <begin position="21"/>
        <end position="341"/>
    </location>
</feature>
<protein>
    <submittedName>
        <fullName evidence="2">Uncharacterized protein</fullName>
    </submittedName>
</protein>
<proteinExistence type="predicted"/>
<gene>
    <name evidence="2" type="ORF">NZ698_01300</name>
</gene>
<dbReference type="Proteomes" id="UP001208649">
    <property type="component" value="Unassembled WGS sequence"/>
</dbReference>
<evidence type="ECO:0000313" key="2">
    <source>
        <dbReference type="EMBL" id="MCU7615820.1"/>
    </source>
</evidence>
<accession>A0ABT2W0N7</accession>
<dbReference type="RefSeq" id="WP_263001109.1">
    <property type="nucleotide sequence ID" value="NZ_JAOTEM010000001.1"/>
</dbReference>